<keyword evidence="3 6" id="KW-0863">Zinc-finger</keyword>
<dbReference type="Proteomes" id="UP000053201">
    <property type="component" value="Unassembled WGS sequence"/>
</dbReference>
<dbReference type="InterPro" id="IPR019787">
    <property type="entry name" value="Znf_PHD-finger"/>
</dbReference>
<dbReference type="GO" id="GO:0045893">
    <property type="term" value="P:positive regulation of DNA-templated transcription"/>
    <property type="evidence" value="ECO:0007669"/>
    <property type="project" value="TreeGrafter"/>
</dbReference>
<dbReference type="PANTHER" id="PTHR46174:SF1">
    <property type="entry name" value="CXXC-TYPE ZINC FINGER PROTEIN 1"/>
    <property type="match status" value="1"/>
</dbReference>
<dbReference type="RefSeq" id="XP_016605438.1">
    <property type="nucleotide sequence ID" value="XM_016755486.1"/>
</dbReference>
<feature type="compositionally biased region" description="Basic and acidic residues" evidence="7">
    <location>
        <begin position="262"/>
        <end position="277"/>
    </location>
</feature>
<evidence type="ECO:0000259" key="8">
    <source>
        <dbReference type="PROSITE" id="PS50016"/>
    </source>
</evidence>
<dbReference type="STRING" id="645134.A0A0L0H9R8"/>
<organism evidence="9 10">
    <name type="scientific">Spizellomyces punctatus (strain DAOM BR117)</name>
    <dbReference type="NCBI Taxonomy" id="645134"/>
    <lineage>
        <taxon>Eukaryota</taxon>
        <taxon>Fungi</taxon>
        <taxon>Fungi incertae sedis</taxon>
        <taxon>Chytridiomycota</taxon>
        <taxon>Chytridiomycota incertae sedis</taxon>
        <taxon>Chytridiomycetes</taxon>
        <taxon>Spizellomycetales</taxon>
        <taxon>Spizellomycetaceae</taxon>
        <taxon>Spizellomyces</taxon>
    </lineage>
</organism>
<feature type="region of interest" description="Disordered" evidence="7">
    <location>
        <begin position="195"/>
        <end position="437"/>
    </location>
</feature>
<feature type="compositionally biased region" description="Basic and acidic residues" evidence="7">
    <location>
        <begin position="234"/>
        <end position="253"/>
    </location>
</feature>
<evidence type="ECO:0000256" key="1">
    <source>
        <dbReference type="ARBA" id="ARBA00004123"/>
    </source>
</evidence>
<dbReference type="InterPro" id="IPR019786">
    <property type="entry name" value="Zinc_finger_PHD-type_CS"/>
</dbReference>
<feature type="region of interest" description="Disordered" evidence="7">
    <location>
        <begin position="482"/>
        <end position="516"/>
    </location>
</feature>
<evidence type="ECO:0000256" key="7">
    <source>
        <dbReference type="SAM" id="MobiDB-lite"/>
    </source>
</evidence>
<protein>
    <recommendedName>
        <fullName evidence="8">PHD-type domain-containing protein</fullName>
    </recommendedName>
</protein>
<comment type="subcellular location">
    <subcellularLocation>
        <location evidence="1">Nucleus</location>
    </subcellularLocation>
</comment>
<dbReference type="PROSITE" id="PS01359">
    <property type="entry name" value="ZF_PHD_1"/>
    <property type="match status" value="1"/>
</dbReference>
<proteinExistence type="predicted"/>
<dbReference type="VEuPathDB" id="FungiDB:SPPG_07325"/>
<evidence type="ECO:0000256" key="3">
    <source>
        <dbReference type="ARBA" id="ARBA00022771"/>
    </source>
</evidence>
<dbReference type="OMA" id="SKYCNDA"/>
<keyword evidence="5" id="KW-0539">Nucleus</keyword>
<feature type="compositionally biased region" description="Pro residues" evidence="7">
    <location>
        <begin position="340"/>
        <end position="350"/>
    </location>
</feature>
<dbReference type="InterPro" id="IPR037869">
    <property type="entry name" value="Spp1/CFP1"/>
</dbReference>
<dbReference type="GO" id="GO:0008270">
    <property type="term" value="F:zinc ion binding"/>
    <property type="evidence" value="ECO:0007669"/>
    <property type="project" value="UniProtKB-KW"/>
</dbReference>
<feature type="compositionally biased region" description="Basic and acidic residues" evidence="7">
    <location>
        <begin position="101"/>
        <end position="117"/>
    </location>
</feature>
<evidence type="ECO:0000256" key="2">
    <source>
        <dbReference type="ARBA" id="ARBA00022723"/>
    </source>
</evidence>
<feature type="compositionally biased region" description="Basic residues" evidence="7">
    <location>
        <begin position="413"/>
        <end position="436"/>
    </location>
</feature>
<evidence type="ECO:0000313" key="9">
    <source>
        <dbReference type="EMBL" id="KNC97398.1"/>
    </source>
</evidence>
<dbReference type="OrthoDB" id="436852at2759"/>
<dbReference type="eggNOG" id="KOG1632">
    <property type="taxonomic scope" value="Eukaryota"/>
</dbReference>
<dbReference type="InParanoid" id="A0A0L0H9R8"/>
<keyword evidence="4" id="KW-0862">Zinc</keyword>
<reference evidence="9 10" key="1">
    <citation type="submission" date="2009-08" db="EMBL/GenBank/DDBJ databases">
        <title>The Genome Sequence of Spizellomyces punctatus strain DAOM BR117.</title>
        <authorList>
            <consortium name="The Broad Institute Genome Sequencing Platform"/>
            <person name="Russ C."/>
            <person name="Cuomo C."/>
            <person name="Shea T."/>
            <person name="Young S.K."/>
            <person name="Zeng Q."/>
            <person name="Koehrsen M."/>
            <person name="Haas B."/>
            <person name="Borodovsky M."/>
            <person name="Guigo R."/>
            <person name="Alvarado L."/>
            <person name="Berlin A."/>
            <person name="Bochicchio J."/>
            <person name="Borenstein D."/>
            <person name="Chapman S."/>
            <person name="Chen Z."/>
            <person name="Engels R."/>
            <person name="Freedman E."/>
            <person name="Gellesch M."/>
            <person name="Goldberg J."/>
            <person name="Griggs A."/>
            <person name="Gujja S."/>
            <person name="Heiman D."/>
            <person name="Hepburn T."/>
            <person name="Howarth C."/>
            <person name="Jen D."/>
            <person name="Larson L."/>
            <person name="Lewis B."/>
            <person name="Mehta T."/>
            <person name="Park D."/>
            <person name="Pearson M."/>
            <person name="Roberts A."/>
            <person name="Saif S."/>
            <person name="Shenoy N."/>
            <person name="Sisk P."/>
            <person name="Stolte C."/>
            <person name="Sykes S."/>
            <person name="Thomson T."/>
            <person name="Walk T."/>
            <person name="White J."/>
            <person name="Yandava C."/>
            <person name="Burger G."/>
            <person name="Gray M.W."/>
            <person name="Holland P.W.H."/>
            <person name="King N."/>
            <person name="Lang F.B.F."/>
            <person name="Roger A.J."/>
            <person name="Ruiz-Trillo I."/>
            <person name="Lander E."/>
            <person name="Nusbaum C."/>
        </authorList>
    </citation>
    <scope>NUCLEOTIDE SEQUENCE [LARGE SCALE GENOMIC DNA]</scope>
    <source>
        <strain evidence="9 10">DAOM BR117</strain>
    </source>
</reference>
<dbReference type="PANTHER" id="PTHR46174">
    <property type="entry name" value="CXXC-TYPE ZINC FINGER PROTEIN 1"/>
    <property type="match status" value="1"/>
</dbReference>
<keyword evidence="10" id="KW-1185">Reference proteome</keyword>
<dbReference type="GeneID" id="27690547"/>
<dbReference type="Pfam" id="PF00628">
    <property type="entry name" value="PHD"/>
    <property type="match status" value="1"/>
</dbReference>
<keyword evidence="2" id="KW-0479">Metal-binding</keyword>
<feature type="domain" description="PHD-type" evidence="8">
    <location>
        <begin position="520"/>
        <end position="574"/>
    </location>
</feature>
<evidence type="ECO:0000256" key="5">
    <source>
        <dbReference type="ARBA" id="ARBA00023242"/>
    </source>
</evidence>
<feature type="region of interest" description="Disordered" evidence="7">
    <location>
        <begin position="101"/>
        <end position="169"/>
    </location>
</feature>
<dbReference type="InterPro" id="IPR011011">
    <property type="entry name" value="Znf_FYVE_PHD"/>
</dbReference>
<evidence type="ECO:0000256" key="4">
    <source>
        <dbReference type="ARBA" id="ARBA00022833"/>
    </source>
</evidence>
<evidence type="ECO:0000256" key="6">
    <source>
        <dbReference type="PROSITE-ProRule" id="PRU00146"/>
    </source>
</evidence>
<sequence length="790" mass="88223">MQDPEALGRIADEALANLTGGDTPSDDRRPPFPPQRYYVPSPGTLYPSPHPPHPMVIMPIYNAPPYPPVYPYARRPSFGQEGYPIPYGGYPMVYAPQMYRERPQKQVDQEERVDVKRRSISTRRGSVPGRKQSKQEQRVVSTMDLEERDAEGEEDEEEQEEKRRESVVKPFVRPVVQHVAQQVVQPVGLEHSRGLVYGVPPPSQNTAIESLTKKRAKPRDMTRDKISIAVKPNGPREEGSRKESNLSRRKSDGPHAQMNGAEKPKAPVATHDHDVEKATLASTLQRGQGSCDEPDVSETLNVPHRETIGSEQSARPAEGTPVSETPAYEDIRDASKLTTSPPPAPPPPPLVEQEEEQEEELGEEESTRPKSDDESYIDITGTSTPVPAESDADGEADMNLAEQLVHITDKNILKNRKKGTGMGKKKGGVSTTRKRKAVDGIDTGKKKVKNRKEGISDPLTYDLYHSLTMGRKRKRIDYAAMSRGQPSKSDDNDSLISPSLSATPSEPDETHPTRPSDPTKLYCICRQPLTDANDSQFFIGCDGCDEWFHGDCVGISEEDAKGIAKWVCPVCQKDRGLQTVWKERCKACCNYIETDSARHGYCSDTCGMSTARALLESLHVVLKPLPKRNPHNDEITRTAILTADQVDQSHLLHLRTRRRTLISLLRRLETRRTRIRDAIIKCLELNTDAGVSDPSGRICGFDSRIVTVWVVDHGISTTIDNDDPMETPTEASLCKITGKCPHHEHWERIKYAEVELEVRQVLAAVEDAAKERNMVLASLRRRRQICGRPA</sequence>
<dbReference type="SUPFAM" id="SSF57903">
    <property type="entry name" value="FYVE/PHD zinc finger"/>
    <property type="match status" value="1"/>
</dbReference>
<dbReference type="SMART" id="SM00249">
    <property type="entry name" value="PHD"/>
    <property type="match status" value="1"/>
</dbReference>
<name>A0A0L0H9R8_SPIPD</name>
<evidence type="ECO:0000313" key="10">
    <source>
        <dbReference type="Proteomes" id="UP000053201"/>
    </source>
</evidence>
<dbReference type="AlphaFoldDB" id="A0A0L0H9R8"/>
<dbReference type="InterPro" id="IPR001965">
    <property type="entry name" value="Znf_PHD"/>
</dbReference>
<feature type="compositionally biased region" description="Acidic residues" evidence="7">
    <location>
        <begin position="144"/>
        <end position="159"/>
    </location>
</feature>
<dbReference type="Gene3D" id="3.30.40.10">
    <property type="entry name" value="Zinc/RING finger domain, C3HC4 (zinc finger)"/>
    <property type="match status" value="1"/>
</dbReference>
<feature type="region of interest" description="Disordered" evidence="7">
    <location>
        <begin position="15"/>
        <end position="45"/>
    </location>
</feature>
<dbReference type="InterPro" id="IPR013083">
    <property type="entry name" value="Znf_RING/FYVE/PHD"/>
</dbReference>
<feature type="compositionally biased region" description="Polar residues" evidence="7">
    <location>
        <begin position="494"/>
        <end position="504"/>
    </location>
</feature>
<feature type="compositionally biased region" description="Acidic residues" evidence="7">
    <location>
        <begin position="352"/>
        <end position="364"/>
    </location>
</feature>
<dbReference type="EMBL" id="KQ257464">
    <property type="protein sequence ID" value="KNC97398.1"/>
    <property type="molecule type" value="Genomic_DNA"/>
</dbReference>
<gene>
    <name evidence="9" type="ORF">SPPG_07325</name>
</gene>
<accession>A0A0L0H9R8</accession>
<dbReference type="GO" id="GO:0048188">
    <property type="term" value="C:Set1C/COMPASS complex"/>
    <property type="evidence" value="ECO:0007669"/>
    <property type="project" value="InterPro"/>
</dbReference>
<dbReference type="PROSITE" id="PS50016">
    <property type="entry name" value="ZF_PHD_2"/>
    <property type="match status" value="1"/>
</dbReference>